<dbReference type="OrthoDB" id="7067979at2"/>
<dbReference type="AlphaFoldDB" id="A0A2M8J406"/>
<organism evidence="2 3">
    <name type="scientific">Pseudooceanicola lipolyticus</name>
    <dbReference type="NCBI Taxonomy" id="2029104"/>
    <lineage>
        <taxon>Bacteria</taxon>
        <taxon>Pseudomonadati</taxon>
        <taxon>Pseudomonadota</taxon>
        <taxon>Alphaproteobacteria</taxon>
        <taxon>Rhodobacterales</taxon>
        <taxon>Paracoccaceae</taxon>
        <taxon>Pseudooceanicola</taxon>
    </lineage>
</organism>
<comment type="caution">
    <text evidence="2">The sequence shown here is derived from an EMBL/GenBank/DDBJ whole genome shotgun (WGS) entry which is preliminary data.</text>
</comment>
<protein>
    <submittedName>
        <fullName evidence="2">Glycine zipper family protein</fullName>
    </submittedName>
</protein>
<keyword evidence="3" id="KW-1185">Reference proteome</keyword>
<feature type="chain" id="PRO_5014876557" evidence="1">
    <location>
        <begin position="20"/>
        <end position="121"/>
    </location>
</feature>
<evidence type="ECO:0000256" key="1">
    <source>
        <dbReference type="SAM" id="SignalP"/>
    </source>
</evidence>
<name>A0A2M8J406_9RHOB</name>
<keyword evidence="1" id="KW-0732">Signal</keyword>
<accession>A0A2M8J406</accession>
<sequence>MTPLIPTFCAAALVLSACAESGANYTPILDGAPSAAFQSDLSACQTLARNQRQFDQETAAAAVLGAGTGALLGELDDEGDALGGAVAGALVGGIAGAVDASERRQAIVLNCLRGRGHRVVG</sequence>
<proteinExistence type="predicted"/>
<gene>
    <name evidence="2" type="ORF">CVM52_06460</name>
</gene>
<dbReference type="EMBL" id="PGTB01000013">
    <property type="protein sequence ID" value="PJE37509.1"/>
    <property type="molecule type" value="Genomic_DNA"/>
</dbReference>
<dbReference type="RefSeq" id="WP_100161691.1">
    <property type="nucleotide sequence ID" value="NZ_PGTB01000013.1"/>
</dbReference>
<evidence type="ECO:0000313" key="2">
    <source>
        <dbReference type="EMBL" id="PJE37509.1"/>
    </source>
</evidence>
<reference evidence="2 3" key="1">
    <citation type="journal article" date="2018" name="Int. J. Syst. Evol. Microbiol.">
        <title>Pseudooceanicola lipolyticus sp. nov., a marine alphaproteobacterium, reclassification of Oceanicola flagellatus as Pseudooceanicola flagellatus comb. nov. and emended description of the genus Pseudooceanicola.</title>
        <authorList>
            <person name="Huang M.-M."/>
            <person name="Guo L.-L."/>
            <person name="Wu Y.-H."/>
            <person name="Lai Q.-L."/>
            <person name="Shao Z.-Z."/>
            <person name="Wang C.-S."/>
            <person name="Wu M."/>
            <person name="Xu X.-W."/>
        </authorList>
    </citation>
    <scope>NUCLEOTIDE SEQUENCE [LARGE SCALE GENOMIC DNA]</scope>
    <source>
        <strain evidence="2 3">157</strain>
    </source>
</reference>
<evidence type="ECO:0000313" key="3">
    <source>
        <dbReference type="Proteomes" id="UP000231553"/>
    </source>
</evidence>
<dbReference type="Proteomes" id="UP000231553">
    <property type="component" value="Unassembled WGS sequence"/>
</dbReference>
<feature type="signal peptide" evidence="1">
    <location>
        <begin position="1"/>
        <end position="19"/>
    </location>
</feature>